<name>A0A1B2EQX6_9HYPH</name>
<dbReference type="InterPro" id="IPR002525">
    <property type="entry name" value="Transp_IS110-like_N"/>
</dbReference>
<feature type="domain" description="Transposase IS110-like N-terminal" evidence="2">
    <location>
        <begin position="9"/>
        <end position="157"/>
    </location>
</feature>
<proteinExistence type="predicted"/>
<dbReference type="Pfam" id="PF02371">
    <property type="entry name" value="Transposase_20"/>
    <property type="match status" value="1"/>
</dbReference>
<dbReference type="PANTHER" id="PTHR33055:SF13">
    <property type="entry name" value="TRANSPOSASE"/>
    <property type="match status" value="1"/>
</dbReference>
<dbReference type="EMBL" id="CP016617">
    <property type="protein sequence ID" value="ANY82232.1"/>
    <property type="molecule type" value="Genomic_DNA"/>
</dbReference>
<dbReference type="InterPro" id="IPR047650">
    <property type="entry name" value="Transpos_IS110"/>
</dbReference>
<dbReference type="GO" id="GO:0003677">
    <property type="term" value="F:DNA binding"/>
    <property type="evidence" value="ECO:0007669"/>
    <property type="project" value="InterPro"/>
</dbReference>
<geneLocation type="plasmid" evidence="4">
    <name>unnamed1</name>
</geneLocation>
<dbReference type="NCBIfam" id="NF033542">
    <property type="entry name" value="transpos_IS110"/>
    <property type="match status" value="1"/>
</dbReference>
<evidence type="ECO:0000256" key="1">
    <source>
        <dbReference type="SAM" id="Coils"/>
    </source>
</evidence>
<dbReference type="KEGG" id="moc:BB934_28265"/>
<evidence type="ECO:0000313" key="4">
    <source>
        <dbReference type="EMBL" id="ANY82232.1"/>
    </source>
</evidence>
<gene>
    <name evidence="4" type="ORF">BB934_28265</name>
</gene>
<dbReference type="AlphaFoldDB" id="A0A1B2EQX6"/>
<dbReference type="InterPro" id="IPR003346">
    <property type="entry name" value="Transposase_20"/>
</dbReference>
<keyword evidence="1" id="KW-0175">Coiled coil</keyword>
<evidence type="ECO:0000259" key="3">
    <source>
        <dbReference type="Pfam" id="PF02371"/>
    </source>
</evidence>
<accession>A0A1B2EQX6</accession>
<feature type="coiled-coil region" evidence="1">
    <location>
        <begin position="190"/>
        <end position="217"/>
    </location>
</feature>
<dbReference type="RefSeq" id="WP_099513370.1">
    <property type="nucleotide sequence ID" value="NZ_CP016617.1"/>
</dbReference>
<feature type="domain" description="Transposase IS116/IS110/IS902 C-terminal" evidence="3">
    <location>
        <begin position="230"/>
        <end position="298"/>
    </location>
</feature>
<reference evidence="4" key="1">
    <citation type="submission" date="2016-07" db="EMBL/GenBank/DDBJ databases">
        <title>Microvirga ossetica sp. nov. a new species of rhizobia isolated from root nodules of the legume species Vicia alpestris Steven originated from North Ossetia region in the Caucasus.</title>
        <authorList>
            <person name="Safronova V.I."/>
            <person name="Kuznetsova I.G."/>
            <person name="Sazanova A.L."/>
            <person name="Belimov A."/>
            <person name="Andronov E."/>
            <person name="Osledkin Y.S."/>
            <person name="Onishchuk O.P."/>
            <person name="Kurchak O.N."/>
            <person name="Shaposhnikov A.I."/>
            <person name="Willems A."/>
            <person name="Tikhonovich I.A."/>
        </authorList>
    </citation>
    <scope>NUCLEOTIDE SEQUENCE [LARGE SCALE GENOMIC DNA]</scope>
    <source>
        <strain evidence="4">V5/3M</strain>
        <plasmid evidence="4">unnamed1</plasmid>
    </source>
</reference>
<organism evidence="4">
    <name type="scientific">Microvirga ossetica</name>
    <dbReference type="NCBI Taxonomy" id="1882682"/>
    <lineage>
        <taxon>Bacteria</taxon>
        <taxon>Pseudomonadati</taxon>
        <taxon>Pseudomonadota</taxon>
        <taxon>Alphaproteobacteria</taxon>
        <taxon>Hyphomicrobiales</taxon>
        <taxon>Methylobacteriaceae</taxon>
        <taxon>Microvirga</taxon>
    </lineage>
</organism>
<dbReference type="GO" id="GO:0006313">
    <property type="term" value="P:DNA transposition"/>
    <property type="evidence" value="ECO:0007669"/>
    <property type="project" value="InterPro"/>
</dbReference>
<dbReference type="OrthoDB" id="8261795at2"/>
<dbReference type="GO" id="GO:0004803">
    <property type="term" value="F:transposase activity"/>
    <property type="evidence" value="ECO:0007669"/>
    <property type="project" value="InterPro"/>
</dbReference>
<dbReference type="PANTHER" id="PTHR33055">
    <property type="entry name" value="TRANSPOSASE FOR INSERTION SEQUENCE ELEMENT IS1111A"/>
    <property type="match status" value="1"/>
</dbReference>
<sequence>MDQHSRLFIGLDVSKLKISVAVADGERGGEVRFFGDIPSDPASVSSIVQKLAKRGAKLHFCYEAGPTGYELYRQLTEMGHDCVVAAPALIPKRPGDRVKTNRRDAVSLARLHRAGELTAVWVPDRGHEAMRDLVRAREAAQEAQKRARQQLQSFLLRHGRVYSGRSSWSLAHTRWISTLTFEHPAHFIVLQEYCQAIEDAEVRLKRLTDLISETVKSWTMAPVVEAYQALRGVSLIAAVVFVAEIGDIRRFENPRQLMAFLGLLPSESSTGEHVKRGGITKAGNSRARRMLVEGAWAYRFPARVSRTKQAQLEGLPRTVREIAWKGQLRLCSRYRTMILAGKHKAIAITAIAREMAAFLWAIGQEVQPAHHA</sequence>
<protein>
    <submittedName>
        <fullName evidence="4">Transposase</fullName>
    </submittedName>
</protein>
<evidence type="ECO:0000259" key="2">
    <source>
        <dbReference type="Pfam" id="PF01548"/>
    </source>
</evidence>
<keyword evidence="4" id="KW-0614">Plasmid</keyword>
<dbReference type="Pfam" id="PF01548">
    <property type="entry name" value="DEDD_Tnp_IS110"/>
    <property type="match status" value="1"/>
</dbReference>